<comment type="caution">
    <text evidence="1">The sequence shown here is derived from an EMBL/GenBank/DDBJ whole genome shotgun (WGS) entry which is preliminary data.</text>
</comment>
<name>I2NV63_NEISI</name>
<dbReference type="Proteomes" id="UP000004473">
    <property type="component" value="Unassembled WGS sequence"/>
</dbReference>
<dbReference type="PATRIC" id="fig|1095748.3.peg.686"/>
<dbReference type="AlphaFoldDB" id="I2NV63"/>
<sequence length="59" mass="6652">MFSDDLYSGFKRSSENKAVEIKKFVIPAQAAIQTLIFQNCLKVSLISNHWIPAYAGMTE</sequence>
<evidence type="ECO:0000313" key="1">
    <source>
        <dbReference type="EMBL" id="EIG29724.1"/>
    </source>
</evidence>
<dbReference type="EMBL" id="AJMT01000051">
    <property type="protein sequence ID" value="EIG29724.1"/>
    <property type="molecule type" value="Genomic_DNA"/>
</dbReference>
<reference evidence="1 2" key="1">
    <citation type="submission" date="2012-04" db="EMBL/GenBank/DDBJ databases">
        <authorList>
            <person name="Harkins D.M."/>
            <person name="Madupu R."/>
            <person name="Durkin A.S."/>
            <person name="Torralba M."/>
            <person name="Methe B."/>
            <person name="Sutton G.G."/>
            <person name="Nelson K.E."/>
        </authorList>
    </citation>
    <scope>NUCLEOTIDE SEQUENCE [LARGE SCALE GENOMIC DNA]</scope>
    <source>
        <strain evidence="1 2">VK64</strain>
    </source>
</reference>
<protein>
    <submittedName>
        <fullName evidence="1">Uncharacterized protein</fullName>
    </submittedName>
</protein>
<proteinExistence type="predicted"/>
<organism evidence="1 2">
    <name type="scientific">Neisseria sicca VK64</name>
    <dbReference type="NCBI Taxonomy" id="1095748"/>
    <lineage>
        <taxon>Bacteria</taxon>
        <taxon>Pseudomonadati</taxon>
        <taxon>Pseudomonadota</taxon>
        <taxon>Betaproteobacteria</taxon>
        <taxon>Neisseriales</taxon>
        <taxon>Neisseriaceae</taxon>
        <taxon>Neisseria</taxon>
    </lineage>
</organism>
<evidence type="ECO:0000313" key="2">
    <source>
        <dbReference type="Proteomes" id="UP000004473"/>
    </source>
</evidence>
<accession>I2NV63</accession>
<gene>
    <name evidence="1" type="ORF">HMPREF1051_0685</name>
</gene>